<protein>
    <submittedName>
        <fullName evidence="2">Uncharacterized protein</fullName>
    </submittedName>
</protein>
<reference evidence="2 3" key="1">
    <citation type="journal article" date="2021" name="Nat. Plants">
        <title>The Taxus genome provides insights into paclitaxel biosynthesis.</title>
        <authorList>
            <person name="Xiong X."/>
            <person name="Gou J."/>
            <person name="Liao Q."/>
            <person name="Li Y."/>
            <person name="Zhou Q."/>
            <person name="Bi G."/>
            <person name="Li C."/>
            <person name="Du R."/>
            <person name="Wang X."/>
            <person name="Sun T."/>
            <person name="Guo L."/>
            <person name="Liang H."/>
            <person name="Lu P."/>
            <person name="Wu Y."/>
            <person name="Zhang Z."/>
            <person name="Ro D.K."/>
            <person name="Shang Y."/>
            <person name="Huang S."/>
            <person name="Yan J."/>
        </authorList>
    </citation>
    <scope>NUCLEOTIDE SEQUENCE [LARGE SCALE GENOMIC DNA]</scope>
    <source>
        <strain evidence="2">Ta-2019</strain>
    </source>
</reference>
<dbReference type="EMBL" id="JAHRHJ020000002">
    <property type="protein sequence ID" value="KAH9324896.1"/>
    <property type="molecule type" value="Genomic_DNA"/>
</dbReference>
<organism evidence="2 3">
    <name type="scientific">Taxus chinensis</name>
    <name type="common">Chinese yew</name>
    <name type="synonym">Taxus wallichiana var. chinensis</name>
    <dbReference type="NCBI Taxonomy" id="29808"/>
    <lineage>
        <taxon>Eukaryota</taxon>
        <taxon>Viridiplantae</taxon>
        <taxon>Streptophyta</taxon>
        <taxon>Embryophyta</taxon>
        <taxon>Tracheophyta</taxon>
        <taxon>Spermatophyta</taxon>
        <taxon>Pinopsida</taxon>
        <taxon>Pinidae</taxon>
        <taxon>Conifers II</taxon>
        <taxon>Cupressales</taxon>
        <taxon>Taxaceae</taxon>
        <taxon>Taxus</taxon>
    </lineage>
</organism>
<keyword evidence="3" id="KW-1185">Reference proteome</keyword>
<dbReference type="Proteomes" id="UP000824469">
    <property type="component" value="Unassembled WGS sequence"/>
</dbReference>
<accession>A0AA38GLD5</accession>
<evidence type="ECO:0000256" key="1">
    <source>
        <dbReference type="SAM" id="MobiDB-lite"/>
    </source>
</evidence>
<dbReference type="AlphaFoldDB" id="A0AA38GLD5"/>
<evidence type="ECO:0000313" key="2">
    <source>
        <dbReference type="EMBL" id="KAH9324896.1"/>
    </source>
</evidence>
<comment type="caution">
    <text evidence="2">The sequence shown here is derived from an EMBL/GenBank/DDBJ whole genome shotgun (WGS) entry which is preliminary data.</text>
</comment>
<gene>
    <name evidence="2" type="ORF">KI387_005074</name>
</gene>
<evidence type="ECO:0000313" key="3">
    <source>
        <dbReference type="Proteomes" id="UP000824469"/>
    </source>
</evidence>
<sequence>MRTSWFSRNRGLSYWDIQAKSTRRMRKAERAKSEWNLATCLHRKQEKGSPNRPKQEIFIRDSREK</sequence>
<name>A0AA38GLD5_TAXCH</name>
<feature type="compositionally biased region" description="Basic and acidic residues" evidence="1">
    <location>
        <begin position="46"/>
        <end position="65"/>
    </location>
</feature>
<feature type="region of interest" description="Disordered" evidence="1">
    <location>
        <begin position="42"/>
        <end position="65"/>
    </location>
</feature>
<proteinExistence type="predicted"/>
<feature type="non-terminal residue" evidence="2">
    <location>
        <position position="65"/>
    </location>
</feature>